<evidence type="ECO:0000313" key="2">
    <source>
        <dbReference type="Proteomes" id="UP001175228"/>
    </source>
</evidence>
<keyword evidence="2" id="KW-1185">Reference proteome</keyword>
<evidence type="ECO:0008006" key="3">
    <source>
        <dbReference type="Google" id="ProtNLM"/>
    </source>
</evidence>
<dbReference type="Proteomes" id="UP001175228">
    <property type="component" value="Unassembled WGS sequence"/>
</dbReference>
<proteinExistence type="predicted"/>
<dbReference type="AlphaFoldDB" id="A0AA39PWC5"/>
<name>A0AA39PWC5_9AGAR</name>
<gene>
    <name evidence="1" type="ORF">EDD18DRAFT_1290852</name>
</gene>
<protein>
    <recommendedName>
        <fullName evidence="3">F-box domain-containing protein</fullName>
    </recommendedName>
</protein>
<organism evidence="1 2">
    <name type="scientific">Armillaria luteobubalina</name>
    <dbReference type="NCBI Taxonomy" id="153913"/>
    <lineage>
        <taxon>Eukaryota</taxon>
        <taxon>Fungi</taxon>
        <taxon>Dikarya</taxon>
        <taxon>Basidiomycota</taxon>
        <taxon>Agaricomycotina</taxon>
        <taxon>Agaricomycetes</taxon>
        <taxon>Agaricomycetidae</taxon>
        <taxon>Agaricales</taxon>
        <taxon>Marasmiineae</taxon>
        <taxon>Physalacriaceae</taxon>
        <taxon>Armillaria</taxon>
    </lineage>
</organism>
<dbReference type="EMBL" id="JAUEPU010000033">
    <property type="protein sequence ID" value="KAK0491777.1"/>
    <property type="molecule type" value="Genomic_DNA"/>
</dbReference>
<sequence length="530" mass="59867">MSPSCAGCGHNEQDHLHLSFEAAELSASRMDELLKSNVPPLPVEHVQLEGAISKGLGYLARLQERIGQARASLEMLLDEERHVNRTMESYRTILHPIRRVPEDILREIFLSFNVETEKQGKDSLDRSFAPLIISQVCREWRSIALSTSRLWSSFRLDFDLYHNELPCQYLLQTYFLRSATHDITLAIDSTREISDSHLMPVILLSAPRWISLSVIIPHDSLHAFSAARGSLHRLHRLYVEFIDEDFPELPDGLEKPVFDAFEYAPLLRSVRTEGVPEITKQINLPWSQITDYVGQDGTTCYIDVLRLALALERISLECYEGDDVDEIVPASSHQRLRDLRVHESGAIPDPDTAPGGGIIYFLSHVEFPALEFLKMVYDHPYIRVPTSLRGSTARNLQALSISASFPISVEVQADLVDLLKTTASLSRFSLICRSALDQNDGVFLALNVNANPGIVPRLNSLTFRFMNTQPHMSPAFVDMVQSRRQAASTRSVLEELILLVRDVIPPVDLEVAARWKDLCDEGFVKYPMLQ</sequence>
<comment type="caution">
    <text evidence="1">The sequence shown here is derived from an EMBL/GenBank/DDBJ whole genome shotgun (WGS) entry which is preliminary data.</text>
</comment>
<evidence type="ECO:0000313" key="1">
    <source>
        <dbReference type="EMBL" id="KAK0491777.1"/>
    </source>
</evidence>
<reference evidence="1" key="1">
    <citation type="submission" date="2023-06" db="EMBL/GenBank/DDBJ databases">
        <authorList>
            <consortium name="Lawrence Berkeley National Laboratory"/>
            <person name="Ahrendt S."/>
            <person name="Sahu N."/>
            <person name="Indic B."/>
            <person name="Wong-Bajracharya J."/>
            <person name="Merenyi Z."/>
            <person name="Ke H.-M."/>
            <person name="Monk M."/>
            <person name="Kocsube S."/>
            <person name="Drula E."/>
            <person name="Lipzen A."/>
            <person name="Balint B."/>
            <person name="Henrissat B."/>
            <person name="Andreopoulos B."/>
            <person name="Martin F.M."/>
            <person name="Harder C.B."/>
            <person name="Rigling D."/>
            <person name="Ford K.L."/>
            <person name="Foster G.D."/>
            <person name="Pangilinan J."/>
            <person name="Papanicolaou A."/>
            <person name="Barry K."/>
            <person name="LaButti K."/>
            <person name="Viragh M."/>
            <person name="Koriabine M."/>
            <person name="Yan M."/>
            <person name="Riley R."/>
            <person name="Champramary S."/>
            <person name="Plett K.L."/>
            <person name="Tsai I.J."/>
            <person name="Slot J."/>
            <person name="Sipos G."/>
            <person name="Plett J."/>
            <person name="Nagy L.G."/>
            <person name="Grigoriev I.V."/>
        </authorList>
    </citation>
    <scope>NUCLEOTIDE SEQUENCE</scope>
    <source>
        <strain evidence="1">HWK02</strain>
    </source>
</reference>
<accession>A0AA39PWC5</accession>